<dbReference type="SUPFAM" id="SSF55658">
    <property type="entry name" value="L9 N-domain-like"/>
    <property type="match status" value="1"/>
</dbReference>
<evidence type="ECO:0000256" key="5">
    <source>
        <dbReference type="ARBA" id="ARBA00023274"/>
    </source>
</evidence>
<feature type="coiled-coil region" evidence="8">
    <location>
        <begin position="37"/>
        <end position="64"/>
    </location>
</feature>
<dbReference type="InterPro" id="IPR036791">
    <property type="entry name" value="Ribosomal_bL9_C_sf"/>
</dbReference>
<evidence type="ECO:0000256" key="6">
    <source>
        <dbReference type="ARBA" id="ARBA00035292"/>
    </source>
</evidence>
<accession>A0A552WZ95</accession>
<dbReference type="FunFam" id="3.10.430.100:FF:000001">
    <property type="entry name" value="50S ribosomal protein L9"/>
    <property type="match status" value="1"/>
</dbReference>
<evidence type="ECO:0000256" key="3">
    <source>
        <dbReference type="ARBA" id="ARBA00022884"/>
    </source>
</evidence>
<evidence type="ECO:0000256" key="2">
    <source>
        <dbReference type="ARBA" id="ARBA00022730"/>
    </source>
</evidence>
<sequence>MNIILLDKVANLGSLGDQVNVKSGYARNFLFPQGKAVPATKANVEMFEQRRAELEEKLAADLAAAEARAEKINGLDTIVIASKAGDEGKLFGSIGTRDIADAVSAAGVEVQKSEILMPHGTIREVGEYEIELQLHADVLAAITLKVEASE</sequence>
<dbReference type="GO" id="GO:1990904">
    <property type="term" value="C:ribonucleoprotein complex"/>
    <property type="evidence" value="ECO:0007669"/>
    <property type="project" value="UniProtKB-KW"/>
</dbReference>
<name>A0A552WZ95_9GAMM</name>
<dbReference type="SUPFAM" id="SSF55653">
    <property type="entry name" value="Ribosomal protein L9 C-domain"/>
    <property type="match status" value="1"/>
</dbReference>
<dbReference type="HAMAP" id="MF_00503">
    <property type="entry name" value="Ribosomal_bL9"/>
    <property type="match status" value="1"/>
</dbReference>
<evidence type="ECO:0000256" key="4">
    <source>
        <dbReference type="ARBA" id="ARBA00022980"/>
    </source>
</evidence>
<protein>
    <recommendedName>
        <fullName evidence="6 7">Large ribosomal subunit protein bL9</fullName>
    </recommendedName>
</protein>
<dbReference type="GO" id="GO:0006412">
    <property type="term" value="P:translation"/>
    <property type="evidence" value="ECO:0007669"/>
    <property type="project" value="UniProtKB-UniRule"/>
</dbReference>
<reference evidence="10 11" key="1">
    <citation type="submission" date="2019-07" db="EMBL/GenBank/DDBJ databases">
        <authorList>
            <person name="Yang M."/>
            <person name="Zhao D."/>
            <person name="Xiang H."/>
        </authorList>
    </citation>
    <scope>NUCLEOTIDE SEQUENCE [LARGE SCALE GENOMIC DNA]</scope>
    <source>
        <strain evidence="10 11">IM1326</strain>
    </source>
</reference>
<keyword evidence="2 7" id="KW-0699">rRNA-binding</keyword>
<dbReference type="GO" id="GO:0005840">
    <property type="term" value="C:ribosome"/>
    <property type="evidence" value="ECO:0007669"/>
    <property type="project" value="UniProtKB-KW"/>
</dbReference>
<evidence type="ECO:0000256" key="7">
    <source>
        <dbReference type="HAMAP-Rule" id="MF_00503"/>
    </source>
</evidence>
<dbReference type="InterPro" id="IPR000244">
    <property type="entry name" value="Ribosomal_bL9"/>
</dbReference>
<comment type="function">
    <text evidence="7">Binds to the 23S rRNA.</text>
</comment>
<dbReference type="FunFam" id="3.40.5.10:FF:000001">
    <property type="entry name" value="50S ribosomal protein L9"/>
    <property type="match status" value="1"/>
</dbReference>
<keyword evidence="4 7" id="KW-0689">Ribosomal protein</keyword>
<dbReference type="InterPro" id="IPR009027">
    <property type="entry name" value="Ribosomal_bL9/RNase_H1_N"/>
</dbReference>
<organism evidence="10 11">
    <name type="scientific">Aliidiomarina halalkaliphila</name>
    <dbReference type="NCBI Taxonomy" id="2593535"/>
    <lineage>
        <taxon>Bacteria</taxon>
        <taxon>Pseudomonadati</taxon>
        <taxon>Pseudomonadota</taxon>
        <taxon>Gammaproteobacteria</taxon>
        <taxon>Alteromonadales</taxon>
        <taxon>Idiomarinaceae</taxon>
        <taxon>Aliidiomarina</taxon>
    </lineage>
</organism>
<comment type="caution">
    <text evidence="10">The sequence shown here is derived from an EMBL/GenBank/DDBJ whole genome shotgun (WGS) entry which is preliminary data.</text>
</comment>
<gene>
    <name evidence="7 10" type="primary">rplI</name>
    <name evidence="10" type="ORF">FM042_11270</name>
</gene>
<dbReference type="InterPro" id="IPR036935">
    <property type="entry name" value="Ribosomal_bL9_N_sf"/>
</dbReference>
<dbReference type="Proteomes" id="UP000320359">
    <property type="component" value="Unassembled WGS sequence"/>
</dbReference>
<proteinExistence type="inferred from homology"/>
<dbReference type="PROSITE" id="PS00651">
    <property type="entry name" value="RIBOSOMAL_L9"/>
    <property type="match status" value="1"/>
</dbReference>
<dbReference type="Pfam" id="PF03948">
    <property type="entry name" value="Ribosomal_L9_C"/>
    <property type="match status" value="1"/>
</dbReference>
<dbReference type="Gene3D" id="3.40.5.10">
    <property type="entry name" value="Ribosomal protein L9, N-terminal domain"/>
    <property type="match status" value="1"/>
</dbReference>
<evidence type="ECO:0000256" key="1">
    <source>
        <dbReference type="ARBA" id="ARBA00010605"/>
    </source>
</evidence>
<dbReference type="Pfam" id="PF01281">
    <property type="entry name" value="Ribosomal_L9_N"/>
    <property type="match status" value="1"/>
</dbReference>
<dbReference type="InterPro" id="IPR020070">
    <property type="entry name" value="Ribosomal_bL9_N"/>
</dbReference>
<evidence type="ECO:0000259" key="9">
    <source>
        <dbReference type="PROSITE" id="PS00651"/>
    </source>
</evidence>
<dbReference type="OrthoDB" id="9788336at2"/>
<dbReference type="RefSeq" id="WP_143236549.1">
    <property type="nucleotide sequence ID" value="NZ_VJWL01000005.1"/>
</dbReference>
<dbReference type="GO" id="GO:0003735">
    <property type="term" value="F:structural constituent of ribosome"/>
    <property type="evidence" value="ECO:0007669"/>
    <property type="project" value="InterPro"/>
</dbReference>
<keyword evidence="11" id="KW-1185">Reference proteome</keyword>
<feature type="domain" description="Ribosomal protein L9" evidence="9">
    <location>
        <begin position="13"/>
        <end position="40"/>
    </location>
</feature>
<dbReference type="InterPro" id="IPR020594">
    <property type="entry name" value="Ribosomal_bL9_bac/chp"/>
</dbReference>
<evidence type="ECO:0000313" key="11">
    <source>
        <dbReference type="Proteomes" id="UP000320359"/>
    </source>
</evidence>
<dbReference type="PANTHER" id="PTHR21368">
    <property type="entry name" value="50S RIBOSOMAL PROTEIN L9"/>
    <property type="match status" value="1"/>
</dbReference>
<keyword evidence="3 7" id="KW-0694">RNA-binding</keyword>
<dbReference type="InterPro" id="IPR020069">
    <property type="entry name" value="Ribosomal_bL9_C"/>
</dbReference>
<dbReference type="Gene3D" id="3.10.430.100">
    <property type="entry name" value="Ribosomal protein L9, C-terminal domain"/>
    <property type="match status" value="1"/>
</dbReference>
<dbReference type="GO" id="GO:0019843">
    <property type="term" value="F:rRNA binding"/>
    <property type="evidence" value="ECO:0007669"/>
    <property type="project" value="UniProtKB-UniRule"/>
</dbReference>
<dbReference type="NCBIfam" id="TIGR00158">
    <property type="entry name" value="L9"/>
    <property type="match status" value="1"/>
</dbReference>
<keyword evidence="5 7" id="KW-0687">Ribonucleoprotein</keyword>
<dbReference type="AlphaFoldDB" id="A0A552WZ95"/>
<evidence type="ECO:0000256" key="8">
    <source>
        <dbReference type="SAM" id="Coils"/>
    </source>
</evidence>
<keyword evidence="8" id="KW-0175">Coiled coil</keyword>
<evidence type="ECO:0000313" key="10">
    <source>
        <dbReference type="EMBL" id="TRW47909.1"/>
    </source>
</evidence>
<dbReference type="EMBL" id="VJWL01000005">
    <property type="protein sequence ID" value="TRW47909.1"/>
    <property type="molecule type" value="Genomic_DNA"/>
</dbReference>
<comment type="similarity">
    <text evidence="1 7">Belongs to the bacterial ribosomal protein bL9 family.</text>
</comment>